<dbReference type="AlphaFoldDB" id="A0A0J6T2D6"/>
<organism evidence="1 2">
    <name type="scientific">Methylobacterium variabile</name>
    <dbReference type="NCBI Taxonomy" id="298794"/>
    <lineage>
        <taxon>Bacteria</taxon>
        <taxon>Pseudomonadati</taxon>
        <taxon>Pseudomonadota</taxon>
        <taxon>Alphaproteobacteria</taxon>
        <taxon>Hyphomicrobiales</taxon>
        <taxon>Methylobacteriaceae</taxon>
        <taxon>Methylobacterium</taxon>
    </lineage>
</organism>
<protein>
    <submittedName>
        <fullName evidence="1">Uncharacterized protein</fullName>
    </submittedName>
</protein>
<evidence type="ECO:0000313" key="2">
    <source>
        <dbReference type="Proteomes" id="UP000035955"/>
    </source>
</evidence>
<dbReference type="Proteomes" id="UP000035955">
    <property type="component" value="Unassembled WGS sequence"/>
</dbReference>
<sequence>MLVLMIGNIIADDVGQKLHRCATYFGEIGIFSTDHIPCRSAIVDVKEILGQLILHLCRAENAIGS</sequence>
<proteinExistence type="predicted"/>
<reference evidence="1 2" key="1">
    <citation type="submission" date="2015-03" db="EMBL/GenBank/DDBJ databases">
        <title>Genome sequencing of Methylobacterium variabile DSM 16961.</title>
        <authorList>
            <person name="Chaudhry V."/>
            <person name="Patil P.B."/>
        </authorList>
    </citation>
    <scope>NUCLEOTIDE SEQUENCE [LARGE SCALE GENOMIC DNA]</scope>
    <source>
        <strain evidence="1 2">DSM 16961</strain>
    </source>
</reference>
<keyword evidence="2" id="KW-1185">Reference proteome</keyword>
<accession>A0A0J6T2D6</accession>
<dbReference type="EMBL" id="LABY01000030">
    <property type="protein sequence ID" value="KMO41560.1"/>
    <property type="molecule type" value="Genomic_DNA"/>
</dbReference>
<comment type="caution">
    <text evidence="1">The sequence shown here is derived from an EMBL/GenBank/DDBJ whole genome shotgun (WGS) entry which is preliminary data.</text>
</comment>
<evidence type="ECO:0000313" key="1">
    <source>
        <dbReference type="EMBL" id="KMO41560.1"/>
    </source>
</evidence>
<name>A0A0J6T2D6_9HYPH</name>
<gene>
    <name evidence="1" type="ORF">VQ02_05095</name>
</gene>